<reference evidence="1" key="1">
    <citation type="submission" date="2023-04" db="EMBL/GenBank/DDBJ databases">
        <title>Ambrosiozyma monospora NBRC 10751.</title>
        <authorList>
            <person name="Ichikawa N."/>
            <person name="Sato H."/>
            <person name="Tonouchi N."/>
        </authorList>
    </citation>
    <scope>NUCLEOTIDE SEQUENCE</scope>
    <source>
        <strain evidence="1">NBRC 10751</strain>
    </source>
</reference>
<proteinExistence type="predicted"/>
<gene>
    <name evidence="1" type="ORF">Amon02_000797900</name>
</gene>
<dbReference type="Proteomes" id="UP001165064">
    <property type="component" value="Unassembled WGS sequence"/>
</dbReference>
<evidence type="ECO:0000313" key="1">
    <source>
        <dbReference type="EMBL" id="GME86440.1"/>
    </source>
</evidence>
<protein>
    <submittedName>
        <fullName evidence="1">Unnamed protein product</fullName>
    </submittedName>
</protein>
<comment type="caution">
    <text evidence="1">The sequence shown here is derived from an EMBL/GenBank/DDBJ whole genome shotgun (WGS) entry which is preliminary data.</text>
</comment>
<evidence type="ECO:0000313" key="2">
    <source>
        <dbReference type="Proteomes" id="UP001165064"/>
    </source>
</evidence>
<sequence>MVTTHKTKHKCEVKFHLTPARLKTINSLSPTPVKPANATSSSKPSSITNRPTSPISLSLSPSSKFSSPGQHRRSPSFTKHNIHRPTSPASHKKHRSVSPNSSYISSSFGSVGPSTPSASGSASTGIGSSYPTAKRRVKYDIIRNSSTQPLRFVRLNIITRSVSVCTDDSFIRKGGRKVSIDNLGFGGDKYGSSPGSSSAVGYLGYASSPSASNNLSHSPFGHGGRGSSGNGHGFGHAQSHAHSQRGSSRGGSVSPKRVYRSPKLKLHAVKNGSSGSGHGHGYGHGNSHGHGVRSKIVTLKLRPELLRRFK</sequence>
<dbReference type="EMBL" id="BSXS01006872">
    <property type="protein sequence ID" value="GME86440.1"/>
    <property type="molecule type" value="Genomic_DNA"/>
</dbReference>
<organism evidence="1 2">
    <name type="scientific">Ambrosiozyma monospora</name>
    <name type="common">Yeast</name>
    <name type="synonym">Endomycopsis monosporus</name>
    <dbReference type="NCBI Taxonomy" id="43982"/>
    <lineage>
        <taxon>Eukaryota</taxon>
        <taxon>Fungi</taxon>
        <taxon>Dikarya</taxon>
        <taxon>Ascomycota</taxon>
        <taxon>Saccharomycotina</taxon>
        <taxon>Pichiomycetes</taxon>
        <taxon>Pichiales</taxon>
        <taxon>Pichiaceae</taxon>
        <taxon>Ambrosiozyma</taxon>
    </lineage>
</organism>
<name>A0ACB5TDU0_AMBMO</name>
<accession>A0ACB5TDU0</accession>
<keyword evidence="2" id="KW-1185">Reference proteome</keyword>